<protein>
    <submittedName>
        <fullName evidence="1">Uncharacterized protein</fullName>
    </submittedName>
</protein>
<name>A0A290N084_CAUVI</name>
<accession>A0A290N084</accession>
<dbReference type="AlphaFoldDB" id="A0A290N084"/>
<dbReference type="Proteomes" id="UP000217311">
    <property type="component" value="Chromosome"/>
</dbReference>
<sequence>MSRRRLPEPSTECLGKWARLIKAARAQASAPLAFAGDLGKRAQVAGRAQVPPAFAFKGSPFQRLVELGKTFAGLHPDQRVEKAPLLAGLADQVEAALAPGRPARARADLDG</sequence>
<dbReference type="RefSeq" id="WP_096053440.1">
    <property type="nucleotide sequence ID" value="NZ_CP023315.3"/>
</dbReference>
<proteinExistence type="predicted"/>
<gene>
    <name evidence="1" type="ORF">CA606_18115</name>
</gene>
<reference evidence="2" key="1">
    <citation type="submission" date="2017-09" db="EMBL/GenBank/DDBJ databases">
        <title>Genome evolution observed in wild isolates of Caulobacter crescentus.</title>
        <authorList>
            <person name="Ely B."/>
            <person name="Wilson K."/>
            <person name="Scott D."/>
        </authorList>
    </citation>
    <scope>NUCLEOTIDE SEQUENCE [LARGE SCALE GENOMIC DNA]</scope>
    <source>
        <strain evidence="2">CB13b1a</strain>
    </source>
</reference>
<organism evidence="1 2">
    <name type="scientific">Caulobacter vibrioides</name>
    <name type="common">Caulobacter crescentus</name>
    <dbReference type="NCBI Taxonomy" id="155892"/>
    <lineage>
        <taxon>Bacteria</taxon>
        <taxon>Pseudomonadati</taxon>
        <taxon>Pseudomonadota</taxon>
        <taxon>Alphaproteobacteria</taxon>
        <taxon>Caulobacterales</taxon>
        <taxon>Caulobacteraceae</taxon>
        <taxon>Caulobacter</taxon>
    </lineage>
</organism>
<evidence type="ECO:0000313" key="1">
    <source>
        <dbReference type="EMBL" id="ATC34090.1"/>
    </source>
</evidence>
<evidence type="ECO:0000313" key="2">
    <source>
        <dbReference type="Proteomes" id="UP000217311"/>
    </source>
</evidence>
<dbReference type="EMBL" id="CP023315">
    <property type="protein sequence ID" value="ATC34090.1"/>
    <property type="molecule type" value="Genomic_DNA"/>
</dbReference>